<dbReference type="RefSeq" id="WP_008046546.1">
    <property type="nucleotide sequence ID" value="NZ_CH724153.1"/>
</dbReference>
<evidence type="ECO:0000313" key="3">
    <source>
        <dbReference type="Proteomes" id="UP000005953"/>
    </source>
</evidence>
<gene>
    <name evidence="2" type="ORF">MED297_00950</name>
</gene>
<proteinExistence type="predicted"/>
<dbReference type="EMBL" id="AAOE01000004">
    <property type="protein sequence ID" value="EAR10345.1"/>
    <property type="molecule type" value="Genomic_DNA"/>
</dbReference>
<protein>
    <recommendedName>
        <fullName evidence="1">Antitoxin Xre/MbcA/ParS-like toxin-binding domain-containing protein</fullName>
    </recommendedName>
</protein>
<comment type="caution">
    <text evidence="2">The sequence shown here is derived from an EMBL/GenBank/DDBJ whole genome shotgun (WGS) entry which is preliminary data.</text>
</comment>
<evidence type="ECO:0000259" key="1">
    <source>
        <dbReference type="Pfam" id="PF09722"/>
    </source>
</evidence>
<evidence type="ECO:0000313" key="2">
    <source>
        <dbReference type="EMBL" id="EAR10345.1"/>
    </source>
</evidence>
<dbReference type="OrthoDB" id="6195022at2"/>
<reference evidence="2 3" key="1">
    <citation type="submission" date="2006-02" db="EMBL/GenBank/DDBJ databases">
        <authorList>
            <person name="Pinhassi J."/>
            <person name="Pedros-Alio C."/>
            <person name="Ferriera S."/>
            <person name="Johnson J."/>
            <person name="Kravitz S."/>
            <person name="Halpern A."/>
            <person name="Remington K."/>
            <person name="Beeson K."/>
            <person name="Tran B."/>
            <person name="Rogers Y.-H."/>
            <person name="Friedman R."/>
            <person name="Venter J.C."/>
        </authorList>
    </citation>
    <scope>NUCLEOTIDE SEQUENCE [LARGE SCALE GENOMIC DNA]</scope>
    <source>
        <strain evidence="2 3">MED297</strain>
    </source>
</reference>
<dbReference type="Proteomes" id="UP000005953">
    <property type="component" value="Unassembled WGS sequence"/>
</dbReference>
<dbReference type="Pfam" id="PF09722">
    <property type="entry name" value="Xre_MbcA_ParS_C"/>
    <property type="match status" value="1"/>
</dbReference>
<organism evidence="2 3">
    <name type="scientific">Reinekea blandensis MED297</name>
    <dbReference type="NCBI Taxonomy" id="314283"/>
    <lineage>
        <taxon>Bacteria</taxon>
        <taxon>Pseudomonadati</taxon>
        <taxon>Pseudomonadota</taxon>
        <taxon>Gammaproteobacteria</taxon>
        <taxon>Oceanospirillales</taxon>
        <taxon>Saccharospirillaceae</taxon>
        <taxon>Reinekea</taxon>
    </lineage>
</organism>
<accession>A4BBL0</accession>
<keyword evidence="3" id="KW-1185">Reference proteome</keyword>
<dbReference type="AlphaFoldDB" id="A4BBL0"/>
<feature type="domain" description="Antitoxin Xre/MbcA/ParS-like toxin-binding" evidence="1">
    <location>
        <begin position="100"/>
        <end position="146"/>
    </location>
</feature>
<sequence>MKHHFTLTFRVNARQRVDVGQVARQMSGSDFHIESAPLNGTEFSVHFEREGSNAMELLEYARDQVTSAVPGAELIEMDMTEEPPMMGAVDDITKLVIQACQVFGDPELAHTWLSQPQSELGGNVPKVMMIDAEGRTVVSRVLTRLQQQS</sequence>
<name>A4BBL0_9GAMM</name>
<dbReference type="STRING" id="314283.MED297_00950"/>
<dbReference type="InterPro" id="IPR024467">
    <property type="entry name" value="Xre/MbcA/ParS-like_toxin-bd"/>
</dbReference>
<dbReference type="HOGENOM" id="CLU_1748167_0_0_6"/>